<evidence type="ECO:0000256" key="1">
    <source>
        <dbReference type="SAM" id="SignalP"/>
    </source>
</evidence>
<evidence type="ECO:0000259" key="2">
    <source>
        <dbReference type="PROSITE" id="PS51704"/>
    </source>
</evidence>
<accession>A0ABZ2Z2P2</accession>
<sequence length="286" mass="31786">MKTILFSLVALFAAHTSNAQTSRADSILADFRKNPDHVLVAAHRAAHTHFPENSIPAIREAIRLGVDIAELDVQRTKDGVFVLMHDRTITRTTGQPGSVADYTLAELQKFPLLHNGQPTKERIPTFRDALLAAKGNILIDVDFKVDGIEAAKDCFALIHKTGMAPHVLFFLYDHPDAAILGAHDAFMPIMPRTRDVASTHETLGYGKFPALHLDETFYSDRLADSVRATGARVWMNALGEFDKKEQAQRGAGFDSFFQSFPRTGIVQTDLPGELVEYLRKKGKHRL</sequence>
<protein>
    <submittedName>
        <fullName evidence="3">Glycerophosphodiester phosphodiesterase family protein</fullName>
    </submittedName>
</protein>
<dbReference type="PANTHER" id="PTHR46320">
    <property type="entry name" value="GLYCEROPHOSPHODIESTER PHOSPHODIESTERASE 1"/>
    <property type="match status" value="1"/>
</dbReference>
<dbReference type="EMBL" id="CP150096">
    <property type="protein sequence ID" value="WZN44936.1"/>
    <property type="molecule type" value="Genomic_DNA"/>
</dbReference>
<name>A0ABZ2Z2P2_9BACT</name>
<dbReference type="SUPFAM" id="SSF51695">
    <property type="entry name" value="PLC-like phosphodiesterases"/>
    <property type="match status" value="1"/>
</dbReference>
<dbReference type="Gene3D" id="3.20.20.190">
    <property type="entry name" value="Phosphatidylinositol (PI) phosphodiesterase"/>
    <property type="match status" value="1"/>
</dbReference>
<organism evidence="3 4">
    <name type="scientific">Chitinophaga caseinilytica</name>
    <dbReference type="NCBI Taxonomy" id="2267521"/>
    <lineage>
        <taxon>Bacteria</taxon>
        <taxon>Pseudomonadati</taxon>
        <taxon>Bacteroidota</taxon>
        <taxon>Chitinophagia</taxon>
        <taxon>Chitinophagales</taxon>
        <taxon>Chitinophagaceae</taxon>
        <taxon>Chitinophaga</taxon>
    </lineage>
</organism>
<feature type="signal peptide" evidence="1">
    <location>
        <begin position="1"/>
        <end position="19"/>
    </location>
</feature>
<dbReference type="RefSeq" id="WP_341839695.1">
    <property type="nucleotide sequence ID" value="NZ_CP149792.1"/>
</dbReference>
<reference evidence="3 4" key="1">
    <citation type="submission" date="2024-03" db="EMBL/GenBank/DDBJ databases">
        <title>Chitinophaga caseinilytica sp. nov., a casein hydrolysing bacterium isolated from forest soil.</title>
        <authorList>
            <person name="Lee D.S."/>
            <person name="Han D.M."/>
            <person name="Baek J.H."/>
            <person name="Choi D.G."/>
            <person name="Jeon J.H."/>
            <person name="Jeon C.O."/>
        </authorList>
    </citation>
    <scope>NUCLEOTIDE SEQUENCE [LARGE SCALE GENOMIC DNA]</scope>
    <source>
        <strain evidence="3 4">KACC 19118</strain>
    </source>
</reference>
<proteinExistence type="predicted"/>
<dbReference type="PROSITE" id="PS51704">
    <property type="entry name" value="GP_PDE"/>
    <property type="match status" value="1"/>
</dbReference>
<dbReference type="InterPro" id="IPR017946">
    <property type="entry name" value="PLC-like_Pdiesterase_TIM-brl"/>
</dbReference>
<dbReference type="PROSITE" id="PS50007">
    <property type="entry name" value="PIPLC_X_DOMAIN"/>
    <property type="match status" value="1"/>
</dbReference>
<keyword evidence="1" id="KW-0732">Signal</keyword>
<feature type="chain" id="PRO_5045388861" evidence="1">
    <location>
        <begin position="20"/>
        <end position="286"/>
    </location>
</feature>
<dbReference type="Proteomes" id="UP001449657">
    <property type="component" value="Chromosome"/>
</dbReference>
<dbReference type="InterPro" id="IPR030395">
    <property type="entry name" value="GP_PDE_dom"/>
</dbReference>
<gene>
    <name evidence="3" type="ORF">WJU22_18735</name>
</gene>
<keyword evidence="4" id="KW-1185">Reference proteome</keyword>
<dbReference type="PANTHER" id="PTHR46320:SF1">
    <property type="entry name" value="GLYCEROPHOSPHODIESTER PHOSPHODIESTERASE 1"/>
    <property type="match status" value="1"/>
</dbReference>
<dbReference type="Pfam" id="PF03009">
    <property type="entry name" value="GDPD"/>
    <property type="match status" value="1"/>
</dbReference>
<dbReference type="CDD" id="cd08566">
    <property type="entry name" value="GDPD_AtGDE_like"/>
    <property type="match status" value="1"/>
</dbReference>
<feature type="domain" description="GP-PDE" evidence="2">
    <location>
        <begin position="38"/>
        <end position="268"/>
    </location>
</feature>
<evidence type="ECO:0000313" key="3">
    <source>
        <dbReference type="EMBL" id="WZN44936.1"/>
    </source>
</evidence>
<evidence type="ECO:0000313" key="4">
    <source>
        <dbReference type="Proteomes" id="UP001449657"/>
    </source>
</evidence>